<evidence type="ECO:0000256" key="6">
    <source>
        <dbReference type="ARBA" id="ARBA00023136"/>
    </source>
</evidence>
<evidence type="ECO:0000256" key="8">
    <source>
        <dbReference type="SAM" id="Phobius"/>
    </source>
</evidence>
<keyword evidence="4 8" id="KW-0812">Transmembrane</keyword>
<dbReference type="EMBL" id="JAGIOF010000001">
    <property type="protein sequence ID" value="MBP2384878.1"/>
    <property type="molecule type" value="Genomic_DNA"/>
</dbReference>
<proteinExistence type="inferred from homology"/>
<evidence type="ECO:0000256" key="1">
    <source>
        <dbReference type="ARBA" id="ARBA00004651"/>
    </source>
</evidence>
<dbReference type="InterPro" id="IPR051311">
    <property type="entry name" value="DedA_domain"/>
</dbReference>
<evidence type="ECO:0000259" key="9">
    <source>
        <dbReference type="Pfam" id="PF09335"/>
    </source>
</evidence>
<evidence type="ECO:0000313" key="10">
    <source>
        <dbReference type="EMBL" id="MBP2384878.1"/>
    </source>
</evidence>
<gene>
    <name evidence="10" type="ORF">JOF47_000389</name>
</gene>
<protein>
    <submittedName>
        <fullName evidence="10">Membrane protein DedA with SNARE-associated domain</fullName>
    </submittedName>
</protein>
<dbReference type="Proteomes" id="UP001296993">
    <property type="component" value="Unassembled WGS sequence"/>
</dbReference>
<evidence type="ECO:0000256" key="3">
    <source>
        <dbReference type="ARBA" id="ARBA00022475"/>
    </source>
</evidence>
<reference evidence="10 11" key="1">
    <citation type="submission" date="2021-03" db="EMBL/GenBank/DDBJ databases">
        <title>Sequencing the genomes of 1000 actinobacteria strains.</title>
        <authorList>
            <person name="Klenk H.-P."/>
        </authorList>
    </citation>
    <scope>NUCLEOTIDE SEQUENCE [LARGE SCALE GENOMIC DNA]</scope>
    <source>
        <strain evidence="10 11">DSM 15797</strain>
    </source>
</reference>
<feature type="transmembrane region" description="Helical" evidence="8">
    <location>
        <begin position="170"/>
        <end position="187"/>
    </location>
</feature>
<feature type="region of interest" description="Disordered" evidence="7">
    <location>
        <begin position="212"/>
        <end position="238"/>
    </location>
</feature>
<evidence type="ECO:0000256" key="5">
    <source>
        <dbReference type="ARBA" id="ARBA00022989"/>
    </source>
</evidence>
<comment type="subcellular location">
    <subcellularLocation>
        <location evidence="1">Cell membrane</location>
        <topology evidence="1">Multi-pass membrane protein</topology>
    </subcellularLocation>
</comment>
<comment type="caution">
    <text evidence="10">The sequence shown here is derived from an EMBL/GenBank/DDBJ whole genome shotgun (WGS) entry which is preliminary data.</text>
</comment>
<feature type="domain" description="VTT" evidence="9">
    <location>
        <begin position="34"/>
        <end position="158"/>
    </location>
</feature>
<dbReference type="Pfam" id="PF09335">
    <property type="entry name" value="VTT_dom"/>
    <property type="match status" value="1"/>
</dbReference>
<evidence type="ECO:0000256" key="7">
    <source>
        <dbReference type="SAM" id="MobiDB-lite"/>
    </source>
</evidence>
<keyword evidence="6 8" id="KW-0472">Membrane</keyword>
<name>A0ABS4X9G1_9MICC</name>
<feature type="transmembrane region" description="Helical" evidence="8">
    <location>
        <begin position="54"/>
        <end position="74"/>
    </location>
</feature>
<keyword evidence="5 8" id="KW-1133">Transmembrane helix</keyword>
<evidence type="ECO:0000313" key="11">
    <source>
        <dbReference type="Proteomes" id="UP001296993"/>
    </source>
</evidence>
<keyword evidence="11" id="KW-1185">Reference proteome</keyword>
<feature type="transmembrane region" description="Helical" evidence="8">
    <location>
        <begin position="141"/>
        <end position="164"/>
    </location>
</feature>
<dbReference type="PANTHER" id="PTHR42709">
    <property type="entry name" value="ALKALINE PHOSPHATASE LIKE PROTEIN"/>
    <property type="match status" value="1"/>
</dbReference>
<dbReference type="InterPro" id="IPR032816">
    <property type="entry name" value="VTT_dom"/>
</dbReference>
<sequence>MDLINEAIVHAANAWWILPTVYVFCLIDGFLPILPSETLLVALGAVAASTGEPNVFLLILVGAAGAISGDQIAYRIGRRIGTDRFAWMRRKRTTKLFAFARKELSVRGAMLIFTARYIPIGRVVVNLSAGATGYSLKRFTLLDVMGCLTWASYSVAIGVVAGGWFHDNKILGIVLSVALAIVLGYLIDKVIHAVLKRLGRLGNEHDFPDETLAAVDAPTQDQAPLRVPGDSGPGETPA</sequence>
<feature type="transmembrane region" description="Helical" evidence="8">
    <location>
        <begin position="12"/>
        <end position="34"/>
    </location>
</feature>
<evidence type="ECO:0000256" key="4">
    <source>
        <dbReference type="ARBA" id="ARBA00022692"/>
    </source>
</evidence>
<evidence type="ECO:0000256" key="2">
    <source>
        <dbReference type="ARBA" id="ARBA00010792"/>
    </source>
</evidence>
<comment type="similarity">
    <text evidence="2">Belongs to the DedA family.</text>
</comment>
<keyword evidence="3" id="KW-1003">Cell membrane</keyword>
<accession>A0ABS4X9G1</accession>
<organism evidence="10 11">
    <name type="scientific">Paeniglutamicibacter kerguelensis</name>
    <dbReference type="NCBI Taxonomy" id="254788"/>
    <lineage>
        <taxon>Bacteria</taxon>
        <taxon>Bacillati</taxon>
        <taxon>Actinomycetota</taxon>
        <taxon>Actinomycetes</taxon>
        <taxon>Micrococcales</taxon>
        <taxon>Micrococcaceae</taxon>
        <taxon>Paeniglutamicibacter</taxon>
    </lineage>
</organism>
<dbReference type="RefSeq" id="WP_209995610.1">
    <property type="nucleotide sequence ID" value="NZ_BAAAJY010000006.1"/>
</dbReference>
<dbReference type="PANTHER" id="PTHR42709:SF6">
    <property type="entry name" value="UNDECAPRENYL PHOSPHATE TRANSPORTER A"/>
    <property type="match status" value="1"/>
</dbReference>